<evidence type="ECO:0000259" key="1">
    <source>
        <dbReference type="Pfam" id="PF01863"/>
    </source>
</evidence>
<keyword evidence="3" id="KW-1185">Reference proteome</keyword>
<evidence type="ECO:0000313" key="3">
    <source>
        <dbReference type="Proteomes" id="UP000245921"/>
    </source>
</evidence>
<comment type="caution">
    <text evidence="2">The sequence shown here is derived from an EMBL/GenBank/DDBJ whole genome shotgun (WGS) entry which is preliminary data.</text>
</comment>
<organism evidence="2 3">
    <name type="scientific">Oceanotoga teriensis</name>
    <dbReference type="NCBI Taxonomy" id="515440"/>
    <lineage>
        <taxon>Bacteria</taxon>
        <taxon>Thermotogati</taxon>
        <taxon>Thermotogota</taxon>
        <taxon>Thermotogae</taxon>
        <taxon>Petrotogales</taxon>
        <taxon>Petrotogaceae</taxon>
        <taxon>Oceanotoga</taxon>
    </lineage>
</organism>
<name>A0AA45C8G2_9BACT</name>
<dbReference type="AlphaFoldDB" id="A0AA45C8G2"/>
<reference evidence="2 3" key="1">
    <citation type="submission" date="2018-05" db="EMBL/GenBank/DDBJ databases">
        <title>Genomic Encyclopedia of Type Strains, Phase IV (KMG-IV): sequencing the most valuable type-strain genomes for metagenomic binning, comparative biology and taxonomic classification.</title>
        <authorList>
            <person name="Goeker M."/>
        </authorList>
    </citation>
    <scope>NUCLEOTIDE SEQUENCE [LARGE SCALE GENOMIC DNA]</scope>
    <source>
        <strain evidence="2 3">DSM 24906</strain>
    </source>
</reference>
<dbReference type="InterPro" id="IPR053136">
    <property type="entry name" value="UTP_pyrophosphatase-like"/>
</dbReference>
<accession>A0AA45C8G2</accession>
<sequence length="240" mass="29606">MKEHKFNFYLDNRILEVQLFSTKRKTIQIKIENQKKIKVNAPYTLKIEEIIYILNKKSNWIKNKIIFFEKKGYVELNKKFEEGERFLFLGDEYILKFLNGKGVINKSIYLEKNFLIYTYRKNDPDSIKNNLKIWYKKESLNIINKRINHYKKYFDYNPRDIKVKEQNKRWGSCTYKDDLLFNWKIIMMKIDVIDYIVIHEMCHMKYKNHSKDFWILVSNIIPDYKEKEKWLKENSYKIVF</sequence>
<gene>
    <name evidence="2" type="ORF">C7380_10219</name>
</gene>
<dbReference type="PANTHER" id="PTHR30399:SF1">
    <property type="entry name" value="UTP PYROPHOSPHATASE"/>
    <property type="match status" value="1"/>
</dbReference>
<dbReference type="PANTHER" id="PTHR30399">
    <property type="entry name" value="UNCHARACTERIZED PROTEIN YGJP"/>
    <property type="match status" value="1"/>
</dbReference>
<proteinExistence type="predicted"/>
<dbReference type="InterPro" id="IPR002725">
    <property type="entry name" value="YgjP-like_metallopeptidase"/>
</dbReference>
<dbReference type="EMBL" id="QGGI01000002">
    <property type="protein sequence ID" value="PWJ96112.1"/>
    <property type="molecule type" value="Genomic_DNA"/>
</dbReference>
<feature type="domain" description="YgjP-like metallopeptidase" evidence="1">
    <location>
        <begin position="25"/>
        <end position="234"/>
    </location>
</feature>
<evidence type="ECO:0000313" key="2">
    <source>
        <dbReference type="EMBL" id="PWJ96112.1"/>
    </source>
</evidence>
<dbReference type="Proteomes" id="UP000245921">
    <property type="component" value="Unassembled WGS sequence"/>
</dbReference>
<dbReference type="Pfam" id="PF01863">
    <property type="entry name" value="YgjP-like"/>
    <property type="match status" value="1"/>
</dbReference>
<protein>
    <recommendedName>
        <fullName evidence="1">YgjP-like metallopeptidase domain-containing protein</fullName>
    </recommendedName>
</protein>
<dbReference type="Gene3D" id="3.30.2010.10">
    <property type="entry name" value="Metalloproteases ('zincins'), catalytic domain"/>
    <property type="match status" value="1"/>
</dbReference>
<dbReference type="RefSeq" id="WP_109603735.1">
    <property type="nucleotide sequence ID" value="NZ_QGGI01000002.1"/>
</dbReference>
<dbReference type="CDD" id="cd07344">
    <property type="entry name" value="M48_yhfN_like"/>
    <property type="match status" value="1"/>
</dbReference>